<dbReference type="InterPro" id="IPR029058">
    <property type="entry name" value="AB_hydrolase_fold"/>
</dbReference>
<dbReference type="InterPro" id="IPR013094">
    <property type="entry name" value="AB_hydrolase_3"/>
</dbReference>
<dbReference type="RefSeq" id="WP_378034172.1">
    <property type="nucleotide sequence ID" value="NZ_JBHSIV010000001.1"/>
</dbReference>
<dbReference type="Proteomes" id="UP001595947">
    <property type="component" value="Unassembled WGS sequence"/>
</dbReference>
<feature type="domain" description="Alpha/beta hydrolase fold-3" evidence="3">
    <location>
        <begin position="84"/>
        <end position="286"/>
    </location>
</feature>
<evidence type="ECO:0000313" key="4">
    <source>
        <dbReference type="EMBL" id="MFC5060834.1"/>
    </source>
</evidence>
<keyword evidence="5" id="KW-1185">Reference proteome</keyword>
<evidence type="ECO:0000313" key="5">
    <source>
        <dbReference type="Proteomes" id="UP001595947"/>
    </source>
</evidence>
<reference evidence="5" key="1">
    <citation type="journal article" date="2019" name="Int. J. Syst. Evol. Microbiol.">
        <title>The Global Catalogue of Microorganisms (GCM) 10K type strain sequencing project: providing services to taxonomists for standard genome sequencing and annotation.</title>
        <authorList>
            <consortium name="The Broad Institute Genomics Platform"/>
            <consortium name="The Broad Institute Genome Sequencing Center for Infectious Disease"/>
            <person name="Wu L."/>
            <person name="Ma J."/>
        </authorList>
    </citation>
    <scope>NUCLEOTIDE SEQUENCE [LARGE SCALE GENOMIC DNA]</scope>
    <source>
        <strain evidence="5">CGMCC 4.7093</strain>
    </source>
</reference>
<dbReference type="GO" id="GO:0016787">
    <property type="term" value="F:hydrolase activity"/>
    <property type="evidence" value="ECO:0007669"/>
    <property type="project" value="UniProtKB-KW"/>
</dbReference>
<dbReference type="InterPro" id="IPR002168">
    <property type="entry name" value="Lipase_GDXG_HIS_AS"/>
</dbReference>
<dbReference type="Gene3D" id="3.40.50.1820">
    <property type="entry name" value="alpha/beta hydrolase"/>
    <property type="match status" value="1"/>
</dbReference>
<gene>
    <name evidence="4" type="ORF">ACFPBZ_01345</name>
</gene>
<dbReference type="EMBL" id="JBHSIV010000001">
    <property type="protein sequence ID" value="MFC5060834.1"/>
    <property type="molecule type" value="Genomic_DNA"/>
</dbReference>
<dbReference type="Pfam" id="PF07859">
    <property type="entry name" value="Abhydrolase_3"/>
    <property type="match status" value="1"/>
</dbReference>
<protein>
    <submittedName>
        <fullName evidence="4">Alpha/beta hydrolase</fullName>
    </submittedName>
</protein>
<evidence type="ECO:0000259" key="3">
    <source>
        <dbReference type="Pfam" id="PF07859"/>
    </source>
</evidence>
<evidence type="ECO:0000256" key="2">
    <source>
        <dbReference type="ARBA" id="ARBA00022801"/>
    </source>
</evidence>
<name>A0ABV9YFU5_9PSEU</name>
<comment type="caution">
    <text evidence="4">The sequence shown here is derived from an EMBL/GenBank/DDBJ whole genome shotgun (WGS) entry which is preliminary data.</text>
</comment>
<comment type="similarity">
    <text evidence="1">Belongs to the 'GDXG' lipolytic enzyme family.</text>
</comment>
<dbReference type="SUPFAM" id="SSF53474">
    <property type="entry name" value="alpha/beta-Hydrolases"/>
    <property type="match status" value="1"/>
</dbReference>
<evidence type="ECO:0000256" key="1">
    <source>
        <dbReference type="ARBA" id="ARBA00010515"/>
    </source>
</evidence>
<dbReference type="InterPro" id="IPR050300">
    <property type="entry name" value="GDXG_lipolytic_enzyme"/>
</dbReference>
<dbReference type="PANTHER" id="PTHR48081:SF8">
    <property type="entry name" value="ALPHA_BETA HYDROLASE FOLD-3 DOMAIN-CONTAINING PROTEIN-RELATED"/>
    <property type="match status" value="1"/>
</dbReference>
<dbReference type="PANTHER" id="PTHR48081">
    <property type="entry name" value="AB HYDROLASE SUPERFAMILY PROTEIN C4A8.06C"/>
    <property type="match status" value="1"/>
</dbReference>
<dbReference type="PROSITE" id="PS01173">
    <property type="entry name" value="LIPASE_GDXG_HIS"/>
    <property type="match status" value="1"/>
</dbReference>
<proteinExistence type="inferred from homology"/>
<sequence length="315" mass="33171">MSALDPELAVALEKLEADGWLPITRETPEEARRNYRDLALLRRGSQELPVASVHDDVVTDTSTGTEVDVAVRVYAPEHSRGVTVVWLHGGGWVVGDLDTGDAAARRVCRHLGATVVSVDYRLAPEHPHPAPLQDAHTALRWAAAHVGGRLVVGGDSAGAGLAAGLALLARDWGPRLEAQLLLYPGLDPTMAHPSVVENADGPFLTAADMRWFWARYLPDATRHGDPSVNLGEAARLGELADLAPAVVAVADLDPLRDEGVAHAEAMAAAGVPVRLLRGEGLVHGFFGLAAASTAAREEGDRALDALADLLAESAT</sequence>
<organism evidence="4 5">
    <name type="scientific">Actinomycetospora atypica</name>
    <dbReference type="NCBI Taxonomy" id="1290095"/>
    <lineage>
        <taxon>Bacteria</taxon>
        <taxon>Bacillati</taxon>
        <taxon>Actinomycetota</taxon>
        <taxon>Actinomycetes</taxon>
        <taxon>Pseudonocardiales</taxon>
        <taxon>Pseudonocardiaceae</taxon>
        <taxon>Actinomycetospora</taxon>
    </lineage>
</organism>
<keyword evidence="2 4" id="KW-0378">Hydrolase</keyword>
<accession>A0ABV9YFU5</accession>